<dbReference type="RefSeq" id="WP_110481640.1">
    <property type="nucleotide sequence ID" value="NZ_CP024988.1"/>
</dbReference>
<dbReference type="GO" id="GO:0006086">
    <property type="term" value="P:pyruvate decarboxylation to acetyl-CoA"/>
    <property type="evidence" value="ECO:0007669"/>
    <property type="project" value="InterPro"/>
</dbReference>
<evidence type="ECO:0000256" key="1">
    <source>
        <dbReference type="ARBA" id="ARBA00001938"/>
    </source>
</evidence>
<keyword evidence="5 6" id="KW-0012">Acyltransferase</keyword>
<dbReference type="InterPro" id="IPR011053">
    <property type="entry name" value="Single_hybrid_motif"/>
</dbReference>
<dbReference type="Gene3D" id="3.30.559.10">
    <property type="entry name" value="Chloramphenicol acetyltransferase-like domain"/>
    <property type="match status" value="1"/>
</dbReference>
<accession>A0A2Z3YSM6</accession>
<evidence type="ECO:0000256" key="4">
    <source>
        <dbReference type="ARBA" id="ARBA00022823"/>
    </source>
</evidence>
<evidence type="ECO:0000313" key="10">
    <source>
        <dbReference type="EMBL" id="AWT26671.1"/>
    </source>
</evidence>
<dbReference type="InterPro" id="IPR036625">
    <property type="entry name" value="E3-bd_dom_sf"/>
</dbReference>
<evidence type="ECO:0000256" key="6">
    <source>
        <dbReference type="RuleBase" id="RU003423"/>
    </source>
</evidence>
<dbReference type="SUPFAM" id="SSF51230">
    <property type="entry name" value="Single hybrid motif"/>
    <property type="match status" value="1"/>
</dbReference>
<dbReference type="GO" id="GO:0016746">
    <property type="term" value="F:acyltransferase activity"/>
    <property type="evidence" value="ECO:0007669"/>
    <property type="project" value="UniProtKB-KW"/>
</dbReference>
<dbReference type="PROSITE" id="PS51826">
    <property type="entry name" value="PSBD"/>
    <property type="match status" value="2"/>
</dbReference>
<evidence type="ECO:0000313" key="11">
    <source>
        <dbReference type="Proteomes" id="UP000247696"/>
    </source>
</evidence>
<dbReference type="InterPro" id="IPR023213">
    <property type="entry name" value="CAT-like_dom_sf"/>
</dbReference>
<comment type="similarity">
    <text evidence="2 6">Belongs to the 2-oxoacid dehydrogenase family.</text>
</comment>
<dbReference type="InterPro" id="IPR000089">
    <property type="entry name" value="Biotin_lipoyl"/>
</dbReference>
<dbReference type="Pfam" id="PF00364">
    <property type="entry name" value="Biotin_lipoyl"/>
    <property type="match status" value="1"/>
</dbReference>
<dbReference type="Proteomes" id="UP000247696">
    <property type="component" value="Chromosome"/>
</dbReference>
<feature type="compositionally biased region" description="Low complexity" evidence="7">
    <location>
        <begin position="113"/>
        <end position="146"/>
    </location>
</feature>
<evidence type="ECO:0000256" key="5">
    <source>
        <dbReference type="ARBA" id="ARBA00023315"/>
    </source>
</evidence>
<sequence>MSSIRPIEVPKWGMTMDEGTIDEWYLAEGDSFSEGDLLCSIESTKVMNDLAANFDGVLRRIVAHSGDVLPVGSLIGVAADPSVDDSEIDAYIAERTGGSGDADGSADTDGEDATSTPAAESSPAAPAGTPAATPPAAQAAAQSVPAAPAPAPAAPAAVASPGEVVVPASLRGDTGDDIFATPHALGFAREHGIDLGKVTGTGRGGRISLADVETAVTSAGGAVPEKTAAPRSTKPLRSTADDSAVEATPVARRLAAELGVNLHDCRATGRNGRVCVPDVEEAARRFGLDRPDTQVGSAASPGTTGGAAAVLPGDVANTPEAVPFTGMRRAIATRLQQSAQTSPHFRVNQEVQIDELLALRRQINATVPAVKVSVNDLIVKAVATTLLRVPEVNVQFDEATQTVLRFPSADVSVAVSVPDGLITPIVRAADRKTLSQISEDIRDLAIRAKAGNLLPDEFQGGTFTVSNLGMFGVSSFDAVINPPQAAILAVGAGVRRPVVLDDGSVEPRTVLTLSLAADHRVIDGALAATFIGELKGILEQPAQMLV</sequence>
<feature type="region of interest" description="Disordered" evidence="7">
    <location>
        <begin position="95"/>
        <end position="159"/>
    </location>
</feature>
<evidence type="ECO:0000256" key="3">
    <source>
        <dbReference type="ARBA" id="ARBA00022679"/>
    </source>
</evidence>
<protein>
    <recommendedName>
        <fullName evidence="6">Dihydrolipoamide acetyltransferase component of pyruvate dehydrogenase complex</fullName>
        <ecNumber evidence="6">2.3.1.-</ecNumber>
    </recommendedName>
</protein>
<dbReference type="AlphaFoldDB" id="A0A2Z3YSM6"/>
<dbReference type="FunFam" id="3.30.559.10:FF:000007">
    <property type="entry name" value="Dihydrolipoamide acetyltransferase component of pyruvate dehydrogenase complex"/>
    <property type="match status" value="1"/>
</dbReference>
<evidence type="ECO:0000259" key="8">
    <source>
        <dbReference type="PROSITE" id="PS50968"/>
    </source>
</evidence>
<dbReference type="PANTHER" id="PTHR23151:SF90">
    <property type="entry name" value="DIHYDROLIPOYLLYSINE-RESIDUE ACETYLTRANSFERASE COMPONENT OF PYRUVATE DEHYDROGENASE COMPLEX, MITOCHONDRIAL-RELATED"/>
    <property type="match status" value="1"/>
</dbReference>
<reference evidence="11" key="1">
    <citation type="submission" date="2017-11" db="EMBL/GenBank/DDBJ databases">
        <title>Otitis media/interna in a cat caused by the recently described species Corynebacterium provencense.</title>
        <authorList>
            <person name="Kittl S."/>
            <person name="Brodard I."/>
            <person name="Rychener L."/>
            <person name="Jores J."/>
            <person name="Roosje P."/>
            <person name="Gobeli Brawand S."/>
        </authorList>
    </citation>
    <scope>NUCLEOTIDE SEQUENCE [LARGE SCALE GENOMIC DNA]</scope>
    <source>
        <strain evidence="11">17KM38</strain>
    </source>
</reference>
<dbReference type="Pfam" id="PF00198">
    <property type="entry name" value="2-oxoacid_dh"/>
    <property type="match status" value="1"/>
</dbReference>
<evidence type="ECO:0000256" key="7">
    <source>
        <dbReference type="SAM" id="MobiDB-lite"/>
    </source>
</evidence>
<dbReference type="PROSITE" id="PS50968">
    <property type="entry name" value="BIOTINYL_LIPOYL"/>
    <property type="match status" value="1"/>
</dbReference>
<feature type="domain" description="Peripheral subunit-binding (PSBD)" evidence="9">
    <location>
        <begin position="246"/>
        <end position="283"/>
    </location>
</feature>
<dbReference type="CDD" id="cd06849">
    <property type="entry name" value="lipoyl_domain"/>
    <property type="match status" value="1"/>
</dbReference>
<dbReference type="Gene3D" id="4.10.320.10">
    <property type="entry name" value="E3-binding domain"/>
    <property type="match status" value="2"/>
</dbReference>
<feature type="domain" description="Lipoyl-binding" evidence="8">
    <location>
        <begin position="4"/>
        <end position="79"/>
    </location>
</feature>
<name>A0A2Z3YSM6_9CORY</name>
<dbReference type="InterPro" id="IPR001078">
    <property type="entry name" value="2-oxoacid_DH_actylTfrase"/>
</dbReference>
<feature type="domain" description="Peripheral subunit-binding (PSBD)" evidence="9">
    <location>
        <begin position="179"/>
        <end position="216"/>
    </location>
</feature>
<keyword evidence="10" id="KW-0670">Pyruvate</keyword>
<dbReference type="SUPFAM" id="SSF52777">
    <property type="entry name" value="CoA-dependent acyltransferases"/>
    <property type="match status" value="1"/>
</dbReference>
<keyword evidence="4 6" id="KW-0450">Lipoyl</keyword>
<dbReference type="Pfam" id="PF02817">
    <property type="entry name" value="E3_binding"/>
    <property type="match status" value="2"/>
</dbReference>
<dbReference type="GO" id="GO:0045254">
    <property type="term" value="C:pyruvate dehydrogenase complex"/>
    <property type="evidence" value="ECO:0007669"/>
    <property type="project" value="InterPro"/>
</dbReference>
<organism evidence="10 11">
    <name type="scientific">Corynebacterium provencense</name>
    <dbReference type="NCBI Taxonomy" id="1737425"/>
    <lineage>
        <taxon>Bacteria</taxon>
        <taxon>Bacillati</taxon>
        <taxon>Actinomycetota</taxon>
        <taxon>Actinomycetes</taxon>
        <taxon>Mycobacteriales</taxon>
        <taxon>Corynebacteriaceae</taxon>
        <taxon>Corynebacterium</taxon>
    </lineage>
</organism>
<gene>
    <name evidence="10" type="primary">pdhC</name>
    <name evidence="10" type="ORF">Csp1_18980</name>
</gene>
<dbReference type="OrthoDB" id="9805770at2"/>
<evidence type="ECO:0000256" key="2">
    <source>
        <dbReference type="ARBA" id="ARBA00007317"/>
    </source>
</evidence>
<dbReference type="InterPro" id="IPR045257">
    <property type="entry name" value="E2/Pdx1"/>
</dbReference>
<feature type="region of interest" description="Disordered" evidence="7">
    <location>
        <begin position="221"/>
        <end position="245"/>
    </location>
</feature>
<proteinExistence type="inferred from homology"/>
<keyword evidence="11" id="KW-1185">Reference proteome</keyword>
<dbReference type="PANTHER" id="PTHR23151">
    <property type="entry name" value="DIHYDROLIPOAMIDE ACETYL/SUCCINYL-TRANSFERASE-RELATED"/>
    <property type="match status" value="1"/>
</dbReference>
<dbReference type="InterPro" id="IPR004167">
    <property type="entry name" value="PSBD"/>
</dbReference>
<dbReference type="EC" id="2.3.1.-" evidence="6"/>
<dbReference type="KEGG" id="cpre:Csp1_18980"/>
<dbReference type="Gene3D" id="2.40.50.100">
    <property type="match status" value="1"/>
</dbReference>
<dbReference type="EMBL" id="CP024988">
    <property type="protein sequence ID" value="AWT26671.1"/>
    <property type="molecule type" value="Genomic_DNA"/>
</dbReference>
<evidence type="ECO:0000259" key="9">
    <source>
        <dbReference type="PROSITE" id="PS51826"/>
    </source>
</evidence>
<keyword evidence="3 6" id="KW-0808">Transferase</keyword>
<comment type="cofactor">
    <cofactor evidence="1 6">
        <name>(R)-lipoate</name>
        <dbReference type="ChEBI" id="CHEBI:83088"/>
    </cofactor>
</comment>
<dbReference type="SUPFAM" id="SSF47005">
    <property type="entry name" value="Peripheral subunit-binding domain of 2-oxo acid dehydrogenase complex"/>
    <property type="match status" value="2"/>
</dbReference>